<dbReference type="EMBL" id="DS547098">
    <property type="protein sequence ID" value="EDR09923.1"/>
    <property type="molecule type" value="Genomic_DNA"/>
</dbReference>
<dbReference type="Proteomes" id="UP000001194">
    <property type="component" value="Unassembled WGS sequence"/>
</dbReference>
<dbReference type="OrthoDB" id="1715191at2759"/>
<reference evidence="2 3" key="1">
    <citation type="journal article" date="2008" name="Nature">
        <title>The genome of Laccaria bicolor provides insights into mycorrhizal symbiosis.</title>
        <authorList>
            <person name="Martin F."/>
            <person name="Aerts A."/>
            <person name="Ahren D."/>
            <person name="Brun A."/>
            <person name="Danchin E.G.J."/>
            <person name="Duchaussoy F."/>
            <person name="Gibon J."/>
            <person name="Kohler A."/>
            <person name="Lindquist E."/>
            <person name="Pereda V."/>
            <person name="Salamov A."/>
            <person name="Shapiro H.J."/>
            <person name="Wuyts J."/>
            <person name="Blaudez D."/>
            <person name="Buee M."/>
            <person name="Brokstein P."/>
            <person name="Canbaeck B."/>
            <person name="Cohen D."/>
            <person name="Courty P.E."/>
            <person name="Coutinho P.M."/>
            <person name="Delaruelle C."/>
            <person name="Detter J.C."/>
            <person name="Deveau A."/>
            <person name="DiFazio S."/>
            <person name="Duplessis S."/>
            <person name="Fraissinet-Tachet L."/>
            <person name="Lucic E."/>
            <person name="Frey-Klett P."/>
            <person name="Fourrey C."/>
            <person name="Feussner I."/>
            <person name="Gay G."/>
            <person name="Grimwood J."/>
            <person name="Hoegger P.J."/>
            <person name="Jain P."/>
            <person name="Kilaru S."/>
            <person name="Labbe J."/>
            <person name="Lin Y.C."/>
            <person name="Legue V."/>
            <person name="Le Tacon F."/>
            <person name="Marmeisse R."/>
            <person name="Melayah D."/>
            <person name="Montanini B."/>
            <person name="Muratet M."/>
            <person name="Nehls U."/>
            <person name="Niculita-Hirzel H."/>
            <person name="Oudot-Le Secq M.P."/>
            <person name="Peter M."/>
            <person name="Quesneville H."/>
            <person name="Rajashekar B."/>
            <person name="Reich M."/>
            <person name="Rouhier N."/>
            <person name="Schmutz J."/>
            <person name="Yin T."/>
            <person name="Chalot M."/>
            <person name="Henrissat B."/>
            <person name="Kuees U."/>
            <person name="Lucas S."/>
            <person name="Van de Peer Y."/>
            <person name="Podila G.K."/>
            <person name="Polle A."/>
            <person name="Pukkila P.J."/>
            <person name="Richardson P.M."/>
            <person name="Rouze P."/>
            <person name="Sanders I.R."/>
            <person name="Stajich J.E."/>
            <person name="Tunlid A."/>
            <person name="Tuskan G."/>
            <person name="Grigoriev I.V."/>
        </authorList>
    </citation>
    <scope>NUCLEOTIDE SEQUENCE [LARGE SCALE GENOMIC DNA]</scope>
    <source>
        <strain evidence="3">S238N-H82 / ATCC MYA-4686</strain>
    </source>
</reference>
<dbReference type="AlphaFoldDB" id="B0D6C5"/>
<dbReference type="PANTHER" id="PTHR30344">
    <property type="entry name" value="6-PHOSPHOGLUCONOLACTONASE-RELATED"/>
    <property type="match status" value="1"/>
</dbReference>
<dbReference type="RefSeq" id="XP_001879308.1">
    <property type="nucleotide sequence ID" value="XM_001879273.1"/>
</dbReference>
<evidence type="ECO:0000256" key="1">
    <source>
        <dbReference type="ARBA" id="ARBA00005564"/>
    </source>
</evidence>
<name>B0D6C5_LACBS</name>
<gene>
    <name evidence="2" type="ORF">LACBIDRAFT_318272</name>
</gene>
<dbReference type="STRING" id="486041.B0D6C5"/>
<organism evidence="3">
    <name type="scientific">Laccaria bicolor (strain S238N-H82 / ATCC MYA-4686)</name>
    <name type="common">Bicoloured deceiver</name>
    <name type="synonym">Laccaria laccata var. bicolor</name>
    <dbReference type="NCBI Taxonomy" id="486041"/>
    <lineage>
        <taxon>Eukaryota</taxon>
        <taxon>Fungi</taxon>
        <taxon>Dikarya</taxon>
        <taxon>Basidiomycota</taxon>
        <taxon>Agaricomycotina</taxon>
        <taxon>Agaricomycetes</taxon>
        <taxon>Agaricomycetidae</taxon>
        <taxon>Agaricales</taxon>
        <taxon>Agaricineae</taxon>
        <taxon>Hydnangiaceae</taxon>
        <taxon>Laccaria</taxon>
    </lineage>
</organism>
<dbReference type="InterPro" id="IPR015943">
    <property type="entry name" value="WD40/YVTN_repeat-like_dom_sf"/>
</dbReference>
<dbReference type="Pfam" id="PF10282">
    <property type="entry name" value="Lactonase"/>
    <property type="match status" value="1"/>
</dbReference>
<evidence type="ECO:0000313" key="2">
    <source>
        <dbReference type="EMBL" id="EDR09923.1"/>
    </source>
</evidence>
<dbReference type="Gene3D" id="2.130.10.10">
    <property type="entry name" value="YVTN repeat-like/Quinoprotein amine dehydrogenase"/>
    <property type="match status" value="1"/>
</dbReference>
<dbReference type="KEGG" id="lbc:LACBIDRAFT_318272"/>
<dbReference type="InterPro" id="IPR050282">
    <property type="entry name" value="Cycloisomerase_2"/>
</dbReference>
<comment type="similarity">
    <text evidence="1">Belongs to the cycloisomerase 2 family.</text>
</comment>
<dbReference type="InParanoid" id="B0D6C5"/>
<dbReference type="InterPro" id="IPR019405">
    <property type="entry name" value="Lactonase_7-beta_prop"/>
</dbReference>
<proteinExistence type="inferred from homology"/>
<evidence type="ECO:0000313" key="3">
    <source>
        <dbReference type="Proteomes" id="UP000001194"/>
    </source>
</evidence>
<dbReference type="InterPro" id="IPR011045">
    <property type="entry name" value="N2O_reductase_N"/>
</dbReference>
<dbReference type="GO" id="GO:0017057">
    <property type="term" value="F:6-phosphogluconolactonase activity"/>
    <property type="evidence" value="ECO:0007669"/>
    <property type="project" value="TreeGrafter"/>
</dbReference>
<dbReference type="SUPFAM" id="SSF50974">
    <property type="entry name" value="Nitrous oxide reductase, N-terminal domain"/>
    <property type="match status" value="1"/>
</dbReference>
<sequence>MNSSSQIIFNEAHPSNVGNTYHIISGSFRSLSLFLLVFSPLNRSLSHVQTIPAFGPHQYLFSDKGKGFVYSTSWALPRLLSSWQVETSDHPNVPWRVNHINNVPITATSSYITLPPPFTHIYSTGGPTGEVHLVDSETGGFGEKVQQFLFVPESELESADKTRVALVGDVFRLGSPGLTCLQRYGSHGIEFSTQGHAFIPVLGTDSIEMYARDPATGHLRHLSSNASPRGRGDGPRHVKVHPNGKILYCVTEHTNFVDAYHIHETSLAYISSRPLLPSTLSATPSTTSPSDPHTRSHFRGDTLMLSPSTSQNPAPCALLATTRGSTGNVRGWLSIFRLGPSGEFLDDFVRFETPTSGGKANALDVRAKEDIDGGMWILLTDDDDQAATGAGGGVRVLEWDGWGKGNVSVVAEWPPRNDASQGETMLGGSHAIWLD</sequence>
<protein>
    <submittedName>
        <fullName evidence="2">Predicted protein</fullName>
    </submittedName>
</protein>
<dbReference type="GeneID" id="6075194"/>
<dbReference type="PANTHER" id="PTHR30344:SF4">
    <property type="entry name" value="CYCLASE, PUTATIVE (AFU_ORTHOLOGUE AFUA_6G11580)-RELATED"/>
    <property type="match status" value="1"/>
</dbReference>
<keyword evidence="3" id="KW-1185">Reference proteome</keyword>
<dbReference type="HOGENOM" id="CLU_052062_0_0_1"/>
<accession>B0D6C5</accession>